<sequence length="581" mass="64339">MESSTVASTEKSDPREQATERLSQMLEHSADEVMSCSLHQLMQDDQGRFSQLSRRVGPFLVDFSKQRVTRQTMDLLIWLASNSGLSAKRKALLEGEIVNASERRPALHPLLRWPHDKRPPAGCESVVKAVHTELQRMEELVERIRGGGWRGATGETITDVVNIGVGGSDLGPRMACQALSEFAPHSERKMAVHFVSTMDGAQLAPLLRRLDPKRTLFILSSKSFTTVDTQFNMRTALSWLMRELGQSESSIKRHHILGVSSREDRMTQWGLPAENQLHFAEGVGGRFSLWSPIGISVGLALGMPTFHELLAGAHWMDRHFAEAPMIKNLPVLLAMLGVWNSDFLHIPSHAVLPYDGRLALLPSYLQQLEMESNGKSTTAEGTPIDGTTCPILWGEVGPNAQHAFFQLLHQGTHDVSCEFIAPVQRYTEAHHDREASELQAQHRLTLANCLAQSQLLALGDDALDTSLGDDAIVGYRGNQPSSTLLLDTLTPWSLGALLALYEHKVFVQSVVWKINPFDQPGVELGKRLATGLHDILEELAPMNDELDASTRELLAHIHMAVPRGDGSTLSSRYQEYSQCKA</sequence>
<comment type="pathway">
    <text evidence="7">Carbohydrate biosynthesis; gluconeogenesis.</text>
</comment>
<dbReference type="PROSITE" id="PS00174">
    <property type="entry name" value="P_GLUCOSE_ISOMERASE_2"/>
    <property type="match status" value="1"/>
</dbReference>
<feature type="active site" evidence="7">
    <location>
        <position position="526"/>
    </location>
</feature>
<dbReference type="PROSITE" id="PS00765">
    <property type="entry name" value="P_GLUCOSE_ISOMERASE_1"/>
    <property type="match status" value="1"/>
</dbReference>
<dbReference type="InterPro" id="IPR023096">
    <property type="entry name" value="G6P_Isomerase_C"/>
</dbReference>
<gene>
    <name evidence="7 9" type="primary">pgi</name>
    <name evidence="9" type="ORF">ACFOEV_21775</name>
</gene>
<feature type="active site" evidence="7">
    <location>
        <position position="402"/>
    </location>
</feature>
<dbReference type="Gene3D" id="1.10.1390.10">
    <property type="match status" value="1"/>
</dbReference>
<dbReference type="PANTHER" id="PTHR11469:SF1">
    <property type="entry name" value="GLUCOSE-6-PHOSPHATE ISOMERASE"/>
    <property type="match status" value="1"/>
</dbReference>
<reference evidence="10" key="1">
    <citation type="journal article" date="2019" name="Int. J. Syst. Evol. Microbiol.">
        <title>The Global Catalogue of Microorganisms (GCM) 10K type strain sequencing project: providing services to taxonomists for standard genome sequencing and annotation.</title>
        <authorList>
            <consortium name="The Broad Institute Genomics Platform"/>
            <consortium name="The Broad Institute Genome Sequencing Center for Infectious Disease"/>
            <person name="Wu L."/>
            <person name="Ma J."/>
        </authorList>
    </citation>
    <scope>NUCLEOTIDE SEQUENCE [LARGE SCALE GENOMIC DNA]</scope>
    <source>
        <strain evidence="10">CECT 7698</strain>
    </source>
</reference>
<dbReference type="RefSeq" id="WP_386777110.1">
    <property type="nucleotide sequence ID" value="NZ_JBHRUG010000049.1"/>
</dbReference>
<dbReference type="PANTHER" id="PTHR11469">
    <property type="entry name" value="GLUCOSE-6-PHOSPHATE ISOMERASE"/>
    <property type="match status" value="1"/>
</dbReference>
<comment type="caution">
    <text evidence="9">The sequence shown here is derived from an EMBL/GenBank/DDBJ whole genome shotgun (WGS) entry which is preliminary data.</text>
</comment>
<comment type="catalytic activity">
    <reaction evidence="6 7 8">
        <text>alpha-D-glucose 6-phosphate = beta-D-fructose 6-phosphate</text>
        <dbReference type="Rhea" id="RHEA:11816"/>
        <dbReference type="ChEBI" id="CHEBI:57634"/>
        <dbReference type="ChEBI" id="CHEBI:58225"/>
        <dbReference type="EC" id="5.3.1.9"/>
    </reaction>
</comment>
<evidence type="ECO:0000313" key="10">
    <source>
        <dbReference type="Proteomes" id="UP001595579"/>
    </source>
</evidence>
<evidence type="ECO:0000256" key="7">
    <source>
        <dbReference type="HAMAP-Rule" id="MF_00473"/>
    </source>
</evidence>
<evidence type="ECO:0000256" key="3">
    <source>
        <dbReference type="ARBA" id="ARBA00022432"/>
    </source>
</evidence>
<keyword evidence="10" id="KW-1185">Reference proteome</keyword>
<dbReference type="CDD" id="cd05015">
    <property type="entry name" value="SIS_PGI_1"/>
    <property type="match status" value="1"/>
</dbReference>
<protein>
    <recommendedName>
        <fullName evidence="7">Glucose-6-phosphate isomerase</fullName>
        <shortName evidence="7">GPI</shortName>
        <ecNumber evidence="7">5.3.1.9</ecNumber>
    </recommendedName>
    <alternativeName>
        <fullName evidence="7">Phosphoglucose isomerase</fullName>
        <shortName evidence="7">PGI</shortName>
    </alternativeName>
    <alternativeName>
        <fullName evidence="7">Phosphohexose isomerase</fullName>
        <shortName evidence="7">PHI</shortName>
    </alternativeName>
</protein>
<dbReference type="InterPro" id="IPR046348">
    <property type="entry name" value="SIS_dom_sf"/>
</dbReference>
<evidence type="ECO:0000256" key="6">
    <source>
        <dbReference type="ARBA" id="ARBA00029321"/>
    </source>
</evidence>
<dbReference type="InterPro" id="IPR035482">
    <property type="entry name" value="SIS_PGI_2"/>
</dbReference>
<dbReference type="Pfam" id="PF00342">
    <property type="entry name" value="PGI"/>
    <property type="match status" value="1"/>
</dbReference>
<accession>A0ABV7LWG1</accession>
<dbReference type="PROSITE" id="PS51463">
    <property type="entry name" value="P_GLUCOSE_ISOMERASE_3"/>
    <property type="match status" value="1"/>
</dbReference>
<name>A0ABV7LWG1_9GAMM</name>
<dbReference type="PRINTS" id="PR00662">
    <property type="entry name" value="G6PISOMERASE"/>
</dbReference>
<dbReference type="Gene3D" id="3.40.50.10490">
    <property type="entry name" value="Glucose-6-phosphate isomerase like protein, domain 1"/>
    <property type="match status" value="2"/>
</dbReference>
<dbReference type="SUPFAM" id="SSF53697">
    <property type="entry name" value="SIS domain"/>
    <property type="match status" value="1"/>
</dbReference>
<comment type="subcellular location">
    <subcellularLocation>
        <location evidence="7">Cytoplasm</location>
    </subcellularLocation>
</comment>
<organism evidence="9 10">
    <name type="scientific">Litchfieldella rifensis</name>
    <dbReference type="NCBI Taxonomy" id="762643"/>
    <lineage>
        <taxon>Bacteria</taxon>
        <taxon>Pseudomonadati</taxon>
        <taxon>Pseudomonadota</taxon>
        <taxon>Gammaproteobacteria</taxon>
        <taxon>Oceanospirillales</taxon>
        <taxon>Halomonadaceae</taxon>
        <taxon>Litchfieldella</taxon>
    </lineage>
</organism>
<evidence type="ECO:0000313" key="9">
    <source>
        <dbReference type="EMBL" id="MFC3286238.1"/>
    </source>
</evidence>
<dbReference type="InterPro" id="IPR018189">
    <property type="entry name" value="Phosphoglucose_isomerase_CS"/>
</dbReference>
<dbReference type="InterPro" id="IPR001672">
    <property type="entry name" value="G6P_Isomerase"/>
</dbReference>
<dbReference type="CDD" id="cd05016">
    <property type="entry name" value="SIS_PGI_2"/>
    <property type="match status" value="1"/>
</dbReference>
<dbReference type="EC" id="5.3.1.9" evidence="7"/>
<feature type="active site" description="Proton donor" evidence="7">
    <location>
        <position position="371"/>
    </location>
</feature>
<proteinExistence type="inferred from homology"/>
<evidence type="ECO:0000256" key="1">
    <source>
        <dbReference type="ARBA" id="ARBA00004926"/>
    </source>
</evidence>
<evidence type="ECO:0000256" key="2">
    <source>
        <dbReference type="ARBA" id="ARBA00006604"/>
    </source>
</evidence>
<evidence type="ECO:0000256" key="5">
    <source>
        <dbReference type="ARBA" id="ARBA00023235"/>
    </source>
</evidence>
<evidence type="ECO:0000256" key="8">
    <source>
        <dbReference type="RuleBase" id="RU000612"/>
    </source>
</evidence>
<keyword evidence="7" id="KW-0963">Cytoplasm</keyword>
<comment type="similarity">
    <text evidence="2 7 8">Belongs to the GPI family.</text>
</comment>
<evidence type="ECO:0000256" key="4">
    <source>
        <dbReference type="ARBA" id="ARBA00023152"/>
    </source>
</evidence>
<dbReference type="HAMAP" id="MF_00473">
    <property type="entry name" value="G6P_isomerase"/>
    <property type="match status" value="1"/>
</dbReference>
<dbReference type="InterPro" id="IPR035476">
    <property type="entry name" value="SIS_PGI_1"/>
</dbReference>
<comment type="pathway">
    <text evidence="1 7 8">Carbohydrate degradation; glycolysis; D-glyceraldehyde 3-phosphate and glycerone phosphate from D-glucose: step 2/4.</text>
</comment>
<keyword evidence="4 7" id="KW-0324">Glycolysis</keyword>
<comment type="function">
    <text evidence="7">Catalyzes the reversible isomerization of glucose-6-phosphate to fructose-6-phosphate.</text>
</comment>
<dbReference type="GO" id="GO:0004347">
    <property type="term" value="F:glucose-6-phosphate isomerase activity"/>
    <property type="evidence" value="ECO:0007669"/>
    <property type="project" value="UniProtKB-EC"/>
</dbReference>
<dbReference type="EMBL" id="JBHRUG010000049">
    <property type="protein sequence ID" value="MFC3286238.1"/>
    <property type="molecule type" value="Genomic_DNA"/>
</dbReference>
<dbReference type="Proteomes" id="UP001595579">
    <property type="component" value="Unassembled WGS sequence"/>
</dbReference>
<keyword evidence="3 7" id="KW-0312">Gluconeogenesis</keyword>
<dbReference type="NCBIfam" id="NF001211">
    <property type="entry name" value="PRK00179.1"/>
    <property type="match status" value="1"/>
</dbReference>
<keyword evidence="5 7" id="KW-0413">Isomerase</keyword>